<evidence type="ECO:0000313" key="2">
    <source>
        <dbReference type="Proteomes" id="UP000054248"/>
    </source>
</evidence>
<name>A0A0C3L9D5_9AGAM</name>
<dbReference type="AlphaFoldDB" id="A0A0C3L9D5"/>
<protein>
    <submittedName>
        <fullName evidence="1">Uncharacterized protein</fullName>
    </submittedName>
</protein>
<gene>
    <name evidence="1" type="ORF">M407DRAFT_154135</name>
</gene>
<evidence type="ECO:0000313" key="1">
    <source>
        <dbReference type="EMBL" id="KIO30463.1"/>
    </source>
</evidence>
<reference evidence="2" key="2">
    <citation type="submission" date="2015-01" db="EMBL/GenBank/DDBJ databases">
        <title>Evolutionary Origins and Diversification of the Mycorrhizal Mutualists.</title>
        <authorList>
            <consortium name="DOE Joint Genome Institute"/>
            <consortium name="Mycorrhizal Genomics Consortium"/>
            <person name="Kohler A."/>
            <person name="Kuo A."/>
            <person name="Nagy L.G."/>
            <person name="Floudas D."/>
            <person name="Copeland A."/>
            <person name="Barry K.W."/>
            <person name="Cichocki N."/>
            <person name="Veneault-Fourrey C."/>
            <person name="LaButti K."/>
            <person name="Lindquist E.A."/>
            <person name="Lipzen A."/>
            <person name="Lundell T."/>
            <person name="Morin E."/>
            <person name="Murat C."/>
            <person name="Riley R."/>
            <person name="Ohm R."/>
            <person name="Sun H."/>
            <person name="Tunlid A."/>
            <person name="Henrissat B."/>
            <person name="Grigoriev I.V."/>
            <person name="Hibbett D.S."/>
            <person name="Martin F."/>
        </authorList>
    </citation>
    <scope>NUCLEOTIDE SEQUENCE [LARGE SCALE GENOMIC DNA]</scope>
    <source>
        <strain evidence="2">MUT 4182</strain>
    </source>
</reference>
<organism evidence="1 2">
    <name type="scientific">Tulasnella calospora MUT 4182</name>
    <dbReference type="NCBI Taxonomy" id="1051891"/>
    <lineage>
        <taxon>Eukaryota</taxon>
        <taxon>Fungi</taxon>
        <taxon>Dikarya</taxon>
        <taxon>Basidiomycota</taxon>
        <taxon>Agaricomycotina</taxon>
        <taxon>Agaricomycetes</taxon>
        <taxon>Cantharellales</taxon>
        <taxon>Tulasnellaceae</taxon>
        <taxon>Tulasnella</taxon>
    </lineage>
</organism>
<proteinExistence type="predicted"/>
<keyword evidence="2" id="KW-1185">Reference proteome</keyword>
<reference evidence="1 2" key="1">
    <citation type="submission" date="2014-04" db="EMBL/GenBank/DDBJ databases">
        <authorList>
            <consortium name="DOE Joint Genome Institute"/>
            <person name="Kuo A."/>
            <person name="Girlanda M."/>
            <person name="Perotto S."/>
            <person name="Kohler A."/>
            <person name="Nagy L.G."/>
            <person name="Floudas D."/>
            <person name="Copeland A."/>
            <person name="Barry K.W."/>
            <person name="Cichocki N."/>
            <person name="Veneault-Fourrey C."/>
            <person name="LaButti K."/>
            <person name="Lindquist E.A."/>
            <person name="Lipzen A."/>
            <person name="Lundell T."/>
            <person name="Morin E."/>
            <person name="Murat C."/>
            <person name="Sun H."/>
            <person name="Tunlid A."/>
            <person name="Henrissat B."/>
            <person name="Grigoriev I.V."/>
            <person name="Hibbett D.S."/>
            <person name="Martin F."/>
            <person name="Nordberg H.P."/>
            <person name="Cantor M.N."/>
            <person name="Hua S.X."/>
        </authorList>
    </citation>
    <scope>NUCLEOTIDE SEQUENCE [LARGE SCALE GENOMIC DNA]</scope>
    <source>
        <strain evidence="1 2">MUT 4182</strain>
    </source>
</reference>
<accession>A0A0C3L9D5</accession>
<dbReference type="Proteomes" id="UP000054248">
    <property type="component" value="Unassembled WGS sequence"/>
</dbReference>
<dbReference type="HOGENOM" id="CLU_2851382_0_0_1"/>
<sequence length="65" mass="7442">MKPLPNALSAIPDSVVPQCRHDRGPGKLKGAGTESQTLAWTSEWDIQRLRRGEGTQREYIRQQYY</sequence>
<dbReference type="EMBL" id="KN822972">
    <property type="protein sequence ID" value="KIO30463.1"/>
    <property type="molecule type" value="Genomic_DNA"/>
</dbReference>